<feature type="transmembrane region" description="Helical" evidence="1">
    <location>
        <begin position="299"/>
        <end position="317"/>
    </location>
</feature>
<feature type="transmembrane region" description="Helical" evidence="1">
    <location>
        <begin position="267"/>
        <end position="287"/>
    </location>
</feature>
<feature type="transmembrane region" description="Helical" evidence="1">
    <location>
        <begin position="12"/>
        <end position="30"/>
    </location>
</feature>
<feature type="transmembrane region" description="Helical" evidence="1">
    <location>
        <begin position="130"/>
        <end position="147"/>
    </location>
</feature>
<evidence type="ECO:0000256" key="1">
    <source>
        <dbReference type="SAM" id="Phobius"/>
    </source>
</evidence>
<feature type="domain" description="Acyltransferase 3" evidence="2">
    <location>
        <begin position="12"/>
        <end position="315"/>
    </location>
</feature>
<protein>
    <recommendedName>
        <fullName evidence="2">Acyltransferase 3 domain-containing protein</fullName>
    </recommendedName>
</protein>
<accession>A0A916T6S7</accession>
<comment type="caution">
    <text evidence="3">The sequence shown here is derived from an EMBL/GenBank/DDBJ whole genome shotgun (WGS) entry which is preliminary data.</text>
</comment>
<dbReference type="AlphaFoldDB" id="A0A916T6S7"/>
<name>A0A916T6S7_9MICO</name>
<dbReference type="EMBL" id="BMHI01000004">
    <property type="protein sequence ID" value="GGB32968.1"/>
    <property type="molecule type" value="Genomic_DNA"/>
</dbReference>
<evidence type="ECO:0000259" key="2">
    <source>
        <dbReference type="Pfam" id="PF01757"/>
    </source>
</evidence>
<sequence>MTTDRVPPRRDLGLDAARGLAIVAMVIAHAHPWFVAPGPLNRLVGEINDLASPLFALVMGVSAGLVARDIVARHQERWPTIAHFAVRAVLLIVIGELLVKFDTWIAVVLQPLGLTALVGAFVMFLRPRHLIPLAVLTWLLALANTLPGTEPDNADWHAPWHWLHVYVLSDSHYRLTGLLPLFLLGVVVGRVGHTHRHTLHLTLAVGVAAAIGWLAGKALHLSTDPGRWVDSTHDLALCAIVFAVVCMAAGAPAAVGKVSRVALRPAALIGTVALSAYALQFVLLKVLVQHPPSWLPFGWQPAVVFVGACLLLSWLWARTIGKGPLEWATSELSGRSLVRRRQTAT</sequence>
<feature type="transmembrane region" description="Helical" evidence="1">
    <location>
        <begin position="80"/>
        <end position="98"/>
    </location>
</feature>
<feature type="transmembrane region" description="Helical" evidence="1">
    <location>
        <begin position="50"/>
        <end position="68"/>
    </location>
</feature>
<feature type="transmembrane region" description="Helical" evidence="1">
    <location>
        <begin position="172"/>
        <end position="191"/>
    </location>
</feature>
<dbReference type="Proteomes" id="UP000636793">
    <property type="component" value="Unassembled WGS sequence"/>
</dbReference>
<proteinExistence type="predicted"/>
<dbReference type="Pfam" id="PF01757">
    <property type="entry name" value="Acyl_transf_3"/>
    <property type="match status" value="1"/>
</dbReference>
<gene>
    <name evidence="3" type="ORF">GCM10011492_24450</name>
</gene>
<keyword evidence="1" id="KW-0472">Membrane</keyword>
<feature type="transmembrane region" description="Helical" evidence="1">
    <location>
        <begin position="235"/>
        <end position="255"/>
    </location>
</feature>
<dbReference type="RefSeq" id="WP_188837325.1">
    <property type="nucleotide sequence ID" value="NZ_BMHI01000004.1"/>
</dbReference>
<dbReference type="GO" id="GO:0016747">
    <property type="term" value="F:acyltransferase activity, transferring groups other than amino-acyl groups"/>
    <property type="evidence" value="ECO:0007669"/>
    <property type="project" value="InterPro"/>
</dbReference>
<dbReference type="InterPro" id="IPR002656">
    <property type="entry name" value="Acyl_transf_3_dom"/>
</dbReference>
<reference evidence="3" key="2">
    <citation type="submission" date="2020-09" db="EMBL/GenBank/DDBJ databases">
        <authorList>
            <person name="Sun Q."/>
            <person name="Zhou Y."/>
        </authorList>
    </citation>
    <scope>NUCLEOTIDE SEQUENCE</scope>
    <source>
        <strain evidence="3">CGMCC 1.15085</strain>
    </source>
</reference>
<keyword evidence="4" id="KW-1185">Reference proteome</keyword>
<keyword evidence="1" id="KW-0812">Transmembrane</keyword>
<evidence type="ECO:0000313" key="3">
    <source>
        <dbReference type="EMBL" id="GGB32968.1"/>
    </source>
</evidence>
<keyword evidence="1" id="KW-1133">Transmembrane helix</keyword>
<feature type="transmembrane region" description="Helical" evidence="1">
    <location>
        <begin position="104"/>
        <end position="125"/>
    </location>
</feature>
<evidence type="ECO:0000313" key="4">
    <source>
        <dbReference type="Proteomes" id="UP000636793"/>
    </source>
</evidence>
<organism evidence="3 4">
    <name type="scientific">Flexivirga endophytica</name>
    <dbReference type="NCBI Taxonomy" id="1849103"/>
    <lineage>
        <taxon>Bacteria</taxon>
        <taxon>Bacillati</taxon>
        <taxon>Actinomycetota</taxon>
        <taxon>Actinomycetes</taxon>
        <taxon>Micrococcales</taxon>
        <taxon>Dermacoccaceae</taxon>
        <taxon>Flexivirga</taxon>
    </lineage>
</organism>
<reference evidence="3" key="1">
    <citation type="journal article" date="2014" name="Int. J. Syst. Evol. Microbiol.">
        <title>Complete genome sequence of Corynebacterium casei LMG S-19264T (=DSM 44701T), isolated from a smear-ripened cheese.</title>
        <authorList>
            <consortium name="US DOE Joint Genome Institute (JGI-PGF)"/>
            <person name="Walter F."/>
            <person name="Albersmeier A."/>
            <person name="Kalinowski J."/>
            <person name="Ruckert C."/>
        </authorList>
    </citation>
    <scope>NUCLEOTIDE SEQUENCE</scope>
    <source>
        <strain evidence="3">CGMCC 1.15085</strain>
    </source>
</reference>
<feature type="transmembrane region" description="Helical" evidence="1">
    <location>
        <begin position="198"/>
        <end position="215"/>
    </location>
</feature>